<keyword evidence="8" id="KW-0687">Ribonucleoprotein</keyword>
<feature type="compositionally biased region" description="Acidic residues" evidence="15">
    <location>
        <begin position="46"/>
        <end position="58"/>
    </location>
</feature>
<evidence type="ECO:0000313" key="18">
    <source>
        <dbReference type="Proteomes" id="UP001219518"/>
    </source>
</evidence>
<comment type="caution">
    <text evidence="16">The sequence shown here is derived from an EMBL/GenBank/DDBJ whole genome shotgun (WGS) entry which is preliminary data.</text>
</comment>
<keyword evidence="4" id="KW-0689">Ribosomal protein</keyword>
<evidence type="ECO:0000313" key="17">
    <source>
        <dbReference type="EMBL" id="KAK3924736.1"/>
    </source>
</evidence>
<proteinExistence type="inferred from homology"/>
<keyword evidence="7" id="KW-0539">Nucleus</keyword>
<evidence type="ECO:0000256" key="10">
    <source>
        <dbReference type="ARBA" id="ARBA00030700"/>
    </source>
</evidence>
<evidence type="ECO:0000256" key="5">
    <source>
        <dbReference type="ARBA" id="ARBA00023054"/>
    </source>
</evidence>
<accession>A0AAE1HEN5</accession>
<comment type="function">
    <text evidence="13">Acts as a negative regulator of G1 to S cell cycle phase progression by inhibiting cyclin-dependent kinases. Inhibitory effects are additive with GADD45 proteins but also occur in the absence of GADD45 proteins. Acts as a repressor of the orphan nuclear receptor NR4A1 by inhibiting AB domain-mediated transcriptional activity. May be involved in the hormone-mediated regulation of NR4A1 transcriptional activity. May play a role in mitochondrial protein synthesis.</text>
</comment>
<organism evidence="16 18">
    <name type="scientific">Frankliniella fusca</name>
    <dbReference type="NCBI Taxonomy" id="407009"/>
    <lineage>
        <taxon>Eukaryota</taxon>
        <taxon>Metazoa</taxon>
        <taxon>Ecdysozoa</taxon>
        <taxon>Arthropoda</taxon>
        <taxon>Hexapoda</taxon>
        <taxon>Insecta</taxon>
        <taxon>Pterygota</taxon>
        <taxon>Neoptera</taxon>
        <taxon>Paraneoptera</taxon>
        <taxon>Thysanoptera</taxon>
        <taxon>Terebrantia</taxon>
        <taxon>Thripoidea</taxon>
        <taxon>Thripidae</taxon>
        <taxon>Frankliniella</taxon>
    </lineage>
</organism>
<keyword evidence="9" id="KW-0131">Cell cycle</keyword>
<dbReference type="AlphaFoldDB" id="A0AAE1HEN5"/>
<feature type="region of interest" description="Disordered" evidence="15">
    <location>
        <begin position="37"/>
        <end position="58"/>
    </location>
</feature>
<dbReference type="EMBL" id="JAHWGI010000983">
    <property type="protein sequence ID" value="KAK3919813.1"/>
    <property type="molecule type" value="Genomic_DNA"/>
</dbReference>
<dbReference type="GO" id="GO:0005840">
    <property type="term" value="C:ribosome"/>
    <property type="evidence" value="ECO:0007669"/>
    <property type="project" value="UniProtKB-KW"/>
</dbReference>
<reference evidence="16" key="1">
    <citation type="submission" date="2021-07" db="EMBL/GenBank/DDBJ databases">
        <authorList>
            <person name="Catto M.A."/>
            <person name="Jacobson A."/>
            <person name="Kennedy G."/>
            <person name="Labadie P."/>
            <person name="Hunt B.G."/>
            <person name="Srinivasan R."/>
        </authorList>
    </citation>
    <scope>NUCLEOTIDE SEQUENCE</scope>
    <source>
        <strain evidence="16">PL_HMW_Pooled</strain>
        <tissue evidence="16">Head</tissue>
    </source>
</reference>
<dbReference type="GO" id="GO:0005739">
    <property type="term" value="C:mitochondrion"/>
    <property type="evidence" value="ECO:0007669"/>
    <property type="project" value="UniProtKB-SubCell"/>
</dbReference>
<evidence type="ECO:0000256" key="4">
    <source>
        <dbReference type="ARBA" id="ARBA00022980"/>
    </source>
</evidence>
<dbReference type="Gene3D" id="6.10.280.120">
    <property type="entry name" value="Growth arrest and DNA-damage-inducible proteins-interacting protein 1"/>
    <property type="match status" value="1"/>
</dbReference>
<evidence type="ECO:0000256" key="15">
    <source>
        <dbReference type="SAM" id="MobiDB-lite"/>
    </source>
</evidence>
<sequence>MDKFSCITRLFPTGTSDCGRIFGFRICRPSGSSIGSCRGVKSSSTLEEEPLPEENNTLEEDNVQKLRDISRLKPWHRNIANRIVPSEEKTQPFHFTTLYNKRLFGRYGYASGVNPSVCWPTKAQLDDKKEYERVAYPYSILEVAEREKLKNEEKECELFERDAKVAANVKSMQKLKEEYLKKKEIKRQEAEAAKAFRTRLIEEVRLHFNYTVNEREEQFKLEVKERAKQLKEKEKKDRKLNKKEKQALEKAAKFEREKEKLREAEEAKKLAEQSLKDD</sequence>
<dbReference type="GO" id="GO:0005634">
    <property type="term" value="C:nucleus"/>
    <property type="evidence" value="ECO:0007669"/>
    <property type="project" value="UniProtKB-SubCell"/>
</dbReference>
<dbReference type="PANTHER" id="PTHR31761">
    <property type="entry name" value="GROWTH ARREST AND DNA DAMAGE-INDUCIBLE PROTEINS-INTERACTING PROTEIN 1 GADD45GIP1"/>
    <property type="match status" value="1"/>
</dbReference>
<dbReference type="EMBL" id="JAHWGI010001197">
    <property type="protein sequence ID" value="KAK3924736.1"/>
    <property type="molecule type" value="Genomic_DNA"/>
</dbReference>
<dbReference type="Proteomes" id="UP001219518">
    <property type="component" value="Unassembled WGS sequence"/>
</dbReference>
<keyword evidence="6" id="KW-0496">Mitochondrion</keyword>
<evidence type="ECO:0000313" key="16">
    <source>
        <dbReference type="EMBL" id="KAK3919813.1"/>
    </source>
</evidence>
<evidence type="ECO:0000256" key="14">
    <source>
        <dbReference type="SAM" id="Coils"/>
    </source>
</evidence>
<dbReference type="GO" id="GO:1990904">
    <property type="term" value="C:ribonucleoprotein complex"/>
    <property type="evidence" value="ECO:0007669"/>
    <property type="project" value="UniProtKB-KW"/>
</dbReference>
<feature type="region of interest" description="Disordered" evidence="15">
    <location>
        <begin position="230"/>
        <end position="278"/>
    </location>
</feature>
<evidence type="ECO:0000256" key="7">
    <source>
        <dbReference type="ARBA" id="ARBA00023242"/>
    </source>
</evidence>
<feature type="coiled-coil region" evidence="14">
    <location>
        <begin position="142"/>
        <end position="189"/>
    </location>
</feature>
<evidence type="ECO:0000256" key="8">
    <source>
        <dbReference type="ARBA" id="ARBA00023274"/>
    </source>
</evidence>
<name>A0AAE1HEN5_9NEOP</name>
<dbReference type="InterPro" id="IPR018472">
    <property type="entry name" value="Ribosomal_mL64"/>
</dbReference>
<evidence type="ECO:0000256" key="9">
    <source>
        <dbReference type="ARBA" id="ARBA00023306"/>
    </source>
</evidence>
<evidence type="ECO:0000256" key="11">
    <source>
        <dbReference type="ARBA" id="ARBA00035184"/>
    </source>
</evidence>
<reference evidence="16" key="2">
    <citation type="journal article" date="2023" name="BMC Genomics">
        <title>Pest status, molecular evolution, and epigenetic factors derived from the genome assembly of Frankliniella fusca, a thysanopteran phytovirus vector.</title>
        <authorList>
            <person name="Catto M.A."/>
            <person name="Labadie P.E."/>
            <person name="Jacobson A.L."/>
            <person name="Kennedy G.G."/>
            <person name="Srinivasan R."/>
            <person name="Hunt B.G."/>
        </authorList>
    </citation>
    <scope>NUCLEOTIDE SEQUENCE</scope>
    <source>
        <strain evidence="16">PL_HMW_Pooled</strain>
    </source>
</reference>
<gene>
    <name evidence="16" type="ORF">KUF71_009099</name>
    <name evidence="17" type="ORF">KUF71_012870</name>
</gene>
<keyword evidence="18" id="KW-1185">Reference proteome</keyword>
<comment type="similarity">
    <text evidence="3">Belongs to the mitochondrion-specific ribosomal protein mL64 family.</text>
</comment>
<evidence type="ECO:0000256" key="2">
    <source>
        <dbReference type="ARBA" id="ARBA00004173"/>
    </source>
</evidence>
<protein>
    <recommendedName>
        <fullName evidence="11">Large ribosomal subunit protein mL64</fullName>
    </recommendedName>
    <alternativeName>
        <fullName evidence="10">39S ribosomal protein L59, mitochondrial</fullName>
    </alternativeName>
    <alternativeName>
        <fullName evidence="12">Growth arrest and DNA damage-inducible proteins-interacting protein 1</fullName>
    </alternativeName>
</protein>
<keyword evidence="5 14" id="KW-0175">Coiled coil</keyword>
<dbReference type="Pfam" id="PF10147">
    <property type="entry name" value="CR6_interact"/>
    <property type="match status" value="1"/>
</dbReference>
<evidence type="ECO:0000256" key="12">
    <source>
        <dbReference type="ARBA" id="ARBA00035485"/>
    </source>
</evidence>
<evidence type="ECO:0000256" key="6">
    <source>
        <dbReference type="ARBA" id="ARBA00023128"/>
    </source>
</evidence>
<dbReference type="PANTHER" id="PTHR31761:SF1">
    <property type="entry name" value="LARGE RIBOSOMAL SUBUNIT PROTEIN ML64"/>
    <property type="match status" value="1"/>
</dbReference>
<evidence type="ECO:0000256" key="1">
    <source>
        <dbReference type="ARBA" id="ARBA00004123"/>
    </source>
</evidence>
<comment type="subcellular location">
    <subcellularLocation>
        <location evidence="2">Mitochondrion</location>
    </subcellularLocation>
    <subcellularLocation>
        <location evidence="1">Nucleus</location>
    </subcellularLocation>
</comment>
<dbReference type="InterPro" id="IPR043035">
    <property type="entry name" value="Ribosomal_mL64_sf"/>
</dbReference>
<evidence type="ECO:0000256" key="3">
    <source>
        <dbReference type="ARBA" id="ARBA00005421"/>
    </source>
</evidence>
<evidence type="ECO:0000256" key="13">
    <source>
        <dbReference type="ARBA" id="ARBA00060144"/>
    </source>
</evidence>